<feature type="modified residue" description="4-aspartylphosphate" evidence="6">
    <location>
        <position position="57"/>
    </location>
</feature>
<evidence type="ECO:0000259" key="8">
    <source>
        <dbReference type="PROSITE" id="PS50110"/>
    </source>
</evidence>
<dbReference type="PROSITE" id="PS50110">
    <property type="entry name" value="RESPONSE_REGULATORY"/>
    <property type="match status" value="1"/>
</dbReference>
<dbReference type="CDD" id="cd00383">
    <property type="entry name" value="trans_reg_C"/>
    <property type="match status" value="1"/>
</dbReference>
<dbReference type="SMART" id="SM00862">
    <property type="entry name" value="Trans_reg_C"/>
    <property type="match status" value="1"/>
</dbReference>
<dbReference type="GO" id="GO:0005829">
    <property type="term" value="C:cytosol"/>
    <property type="evidence" value="ECO:0007669"/>
    <property type="project" value="TreeGrafter"/>
</dbReference>
<evidence type="ECO:0000313" key="10">
    <source>
        <dbReference type="EMBL" id="QKF77831.1"/>
    </source>
</evidence>
<dbReference type="GO" id="GO:0006355">
    <property type="term" value="P:regulation of DNA-templated transcription"/>
    <property type="evidence" value="ECO:0007669"/>
    <property type="project" value="InterPro"/>
</dbReference>
<evidence type="ECO:0000259" key="9">
    <source>
        <dbReference type="PROSITE" id="PS51755"/>
    </source>
</evidence>
<reference evidence="10 11" key="1">
    <citation type="submission" date="2020-05" db="EMBL/GenBank/DDBJ databases">
        <title>Complete genome sequencing of Campylobacter and Arcobacter type strains.</title>
        <authorList>
            <person name="Miller W.G."/>
            <person name="Yee E."/>
        </authorList>
    </citation>
    <scope>NUCLEOTIDE SEQUENCE [LARGE SCALE GENOMIC DNA]</scope>
    <source>
        <strain evidence="10 11">LMG 25694</strain>
    </source>
</reference>
<protein>
    <submittedName>
        <fullName evidence="10">Two-component system response regulator</fullName>
    </submittedName>
</protein>
<dbReference type="EMBL" id="CP053835">
    <property type="protein sequence ID" value="QKF77831.1"/>
    <property type="molecule type" value="Genomic_DNA"/>
</dbReference>
<dbReference type="GO" id="GO:0000156">
    <property type="term" value="F:phosphorelay response regulator activity"/>
    <property type="evidence" value="ECO:0007669"/>
    <property type="project" value="TreeGrafter"/>
</dbReference>
<keyword evidence="5" id="KW-0804">Transcription</keyword>
<feature type="domain" description="Response regulatory" evidence="8">
    <location>
        <begin position="8"/>
        <end position="122"/>
    </location>
</feature>
<dbReference type="PROSITE" id="PS51755">
    <property type="entry name" value="OMPR_PHOB"/>
    <property type="match status" value="1"/>
</dbReference>
<dbReference type="PANTHER" id="PTHR48111:SF1">
    <property type="entry name" value="TWO-COMPONENT RESPONSE REGULATOR ORR33"/>
    <property type="match status" value="1"/>
</dbReference>
<dbReference type="InterPro" id="IPR039420">
    <property type="entry name" value="WalR-like"/>
</dbReference>
<evidence type="ECO:0000256" key="2">
    <source>
        <dbReference type="ARBA" id="ARBA00023012"/>
    </source>
</evidence>
<proteinExistence type="predicted"/>
<dbReference type="Gene3D" id="3.40.50.2300">
    <property type="match status" value="1"/>
</dbReference>
<evidence type="ECO:0000256" key="6">
    <source>
        <dbReference type="PROSITE-ProRule" id="PRU00169"/>
    </source>
</evidence>
<dbReference type="SUPFAM" id="SSF52172">
    <property type="entry name" value="CheY-like"/>
    <property type="match status" value="1"/>
</dbReference>
<evidence type="ECO:0000256" key="7">
    <source>
        <dbReference type="PROSITE-ProRule" id="PRU01091"/>
    </source>
</evidence>
<dbReference type="Proteomes" id="UP000503313">
    <property type="component" value="Chromosome"/>
</dbReference>
<keyword evidence="11" id="KW-1185">Reference proteome</keyword>
<feature type="DNA-binding region" description="OmpR/PhoB-type" evidence="7">
    <location>
        <begin position="130"/>
        <end position="224"/>
    </location>
</feature>
<keyword evidence="2" id="KW-0902">Two-component regulatory system</keyword>
<evidence type="ECO:0000256" key="5">
    <source>
        <dbReference type="ARBA" id="ARBA00023163"/>
    </source>
</evidence>
<organism evidence="10 11">
    <name type="scientific">Arcobacter defluvii</name>
    <dbReference type="NCBI Taxonomy" id="873191"/>
    <lineage>
        <taxon>Bacteria</taxon>
        <taxon>Pseudomonadati</taxon>
        <taxon>Campylobacterota</taxon>
        <taxon>Epsilonproteobacteria</taxon>
        <taxon>Campylobacterales</taxon>
        <taxon>Arcobacteraceae</taxon>
        <taxon>Arcobacter</taxon>
    </lineage>
</organism>
<dbReference type="CDD" id="cd00156">
    <property type="entry name" value="REC"/>
    <property type="match status" value="1"/>
</dbReference>
<dbReference type="InterPro" id="IPR001867">
    <property type="entry name" value="OmpR/PhoB-type_DNA-bd"/>
</dbReference>
<keyword evidence="1 6" id="KW-0597">Phosphoprotein</keyword>
<dbReference type="PANTHER" id="PTHR48111">
    <property type="entry name" value="REGULATOR OF RPOS"/>
    <property type="match status" value="1"/>
</dbReference>
<dbReference type="GO" id="GO:0000976">
    <property type="term" value="F:transcription cis-regulatory region binding"/>
    <property type="evidence" value="ECO:0007669"/>
    <property type="project" value="TreeGrafter"/>
</dbReference>
<dbReference type="InterPro" id="IPR011006">
    <property type="entry name" value="CheY-like_superfamily"/>
</dbReference>
<dbReference type="Pfam" id="PF00072">
    <property type="entry name" value="Response_reg"/>
    <property type="match status" value="1"/>
</dbReference>
<name>A0AAE7BEI3_9BACT</name>
<sequence>MQFFNDKYLLLLEDNDEFIENAISLFNMFVKKTFIAKNIEEAFKILENEKIDLIISDINLKNESGLDFIKKFRETNNEMPILILSGYKDEDLLFKAMTLNLSGYLIKPINFNALIESLEKCEHKIKFNNQTIIELKDSFKYDKELKRVIKQNEIFELNKKEILFFEMLCENKKRIITKDMFIQFVYEYEPMSDSALNNFILRIRKRFGKNFLHTIPDIGYKMII</sequence>
<accession>A0AAE7BEI3</accession>
<gene>
    <name evidence="10" type="ORF">ADFLV_1814</name>
</gene>
<dbReference type="GO" id="GO:0032993">
    <property type="term" value="C:protein-DNA complex"/>
    <property type="evidence" value="ECO:0007669"/>
    <property type="project" value="TreeGrafter"/>
</dbReference>
<dbReference type="Pfam" id="PF00486">
    <property type="entry name" value="Trans_reg_C"/>
    <property type="match status" value="1"/>
</dbReference>
<dbReference type="InterPro" id="IPR036388">
    <property type="entry name" value="WH-like_DNA-bd_sf"/>
</dbReference>
<dbReference type="InterPro" id="IPR001789">
    <property type="entry name" value="Sig_transdc_resp-reg_receiver"/>
</dbReference>
<evidence type="ECO:0000256" key="3">
    <source>
        <dbReference type="ARBA" id="ARBA00023015"/>
    </source>
</evidence>
<dbReference type="SMART" id="SM00448">
    <property type="entry name" value="REC"/>
    <property type="match status" value="1"/>
</dbReference>
<dbReference type="AlphaFoldDB" id="A0AAE7BEI3"/>
<keyword evidence="4 7" id="KW-0238">DNA-binding</keyword>
<dbReference type="RefSeq" id="WP_014474472.1">
    <property type="nucleotide sequence ID" value="NZ_CP053835.1"/>
</dbReference>
<dbReference type="KEGG" id="adz:ADFLV_1814"/>
<evidence type="ECO:0000313" key="11">
    <source>
        <dbReference type="Proteomes" id="UP000503313"/>
    </source>
</evidence>
<feature type="domain" description="OmpR/PhoB-type" evidence="9">
    <location>
        <begin position="130"/>
        <end position="224"/>
    </location>
</feature>
<keyword evidence="3" id="KW-0805">Transcription regulation</keyword>
<evidence type="ECO:0000256" key="4">
    <source>
        <dbReference type="ARBA" id="ARBA00023125"/>
    </source>
</evidence>
<dbReference type="Gene3D" id="1.10.10.10">
    <property type="entry name" value="Winged helix-like DNA-binding domain superfamily/Winged helix DNA-binding domain"/>
    <property type="match status" value="1"/>
</dbReference>
<evidence type="ECO:0000256" key="1">
    <source>
        <dbReference type="ARBA" id="ARBA00022553"/>
    </source>
</evidence>